<reference evidence="3" key="1">
    <citation type="submission" date="2018-10" db="EMBL/GenBank/DDBJ databases">
        <title>Schaedlerella arabinophila gen. nov. sp. nov., isolated from the mouse intestinal tract and comparative analysis with the genome of the closely related altered Schaedler flora strain ASF502.</title>
        <authorList>
            <person name="Miyake S."/>
            <person name="Soh M."/>
            <person name="Seedorf H."/>
        </authorList>
    </citation>
    <scope>NUCLEOTIDE SEQUENCE [LARGE SCALE GENOMIC DNA]</scope>
    <source>
        <strain evidence="3">DSM 106076</strain>
    </source>
</reference>
<dbReference type="InterPro" id="IPR058240">
    <property type="entry name" value="rSAM_sf"/>
</dbReference>
<dbReference type="InterPro" id="IPR023995">
    <property type="entry name" value="HemZ"/>
</dbReference>
<keyword evidence="4" id="KW-1185">Reference proteome</keyword>
<evidence type="ECO:0000313" key="4">
    <source>
        <dbReference type="Proteomes" id="UP000274920"/>
    </source>
</evidence>
<evidence type="ECO:0000256" key="1">
    <source>
        <dbReference type="SAM" id="MobiDB-lite"/>
    </source>
</evidence>
<feature type="domain" description="Radical SAM core" evidence="2">
    <location>
        <begin position="206"/>
        <end position="441"/>
    </location>
</feature>
<dbReference type="CDD" id="cd01335">
    <property type="entry name" value="Radical_SAM"/>
    <property type="match status" value="1"/>
</dbReference>
<dbReference type="SFLD" id="SFLDG01065">
    <property type="entry name" value="anaerobic_coproporphyrinogen-I"/>
    <property type="match status" value="1"/>
</dbReference>
<dbReference type="InterPro" id="IPR006638">
    <property type="entry name" value="Elp3/MiaA/NifB-like_rSAM"/>
</dbReference>
<dbReference type="GO" id="GO:0051989">
    <property type="term" value="F:coproporphyrinogen dehydrogenase activity"/>
    <property type="evidence" value="ECO:0007669"/>
    <property type="project" value="UniProtKB-EC"/>
</dbReference>
<dbReference type="Gene3D" id="3.80.30.20">
    <property type="entry name" value="tm_1862 like domain"/>
    <property type="match status" value="1"/>
</dbReference>
<dbReference type="SUPFAM" id="SSF102114">
    <property type="entry name" value="Radical SAM enzymes"/>
    <property type="match status" value="1"/>
</dbReference>
<organism evidence="3 4">
    <name type="scientific">Schaedlerella arabinosiphila</name>
    <dbReference type="NCBI Taxonomy" id="2044587"/>
    <lineage>
        <taxon>Bacteria</taxon>
        <taxon>Bacillati</taxon>
        <taxon>Bacillota</taxon>
        <taxon>Clostridia</taxon>
        <taxon>Lachnospirales</taxon>
        <taxon>Lachnospiraceae</taxon>
        <taxon>Schaedlerella</taxon>
    </lineage>
</organism>
<dbReference type="InterPro" id="IPR023404">
    <property type="entry name" value="rSAM_horseshoe"/>
</dbReference>
<dbReference type="EMBL" id="RHJS01000002">
    <property type="protein sequence ID" value="RRK31336.1"/>
    <property type="molecule type" value="Genomic_DNA"/>
</dbReference>
<dbReference type="GO" id="GO:0005737">
    <property type="term" value="C:cytoplasm"/>
    <property type="evidence" value="ECO:0007669"/>
    <property type="project" value="TreeGrafter"/>
</dbReference>
<dbReference type="Pfam" id="PF04055">
    <property type="entry name" value="Radical_SAM"/>
    <property type="match status" value="1"/>
</dbReference>
<evidence type="ECO:0000313" key="3">
    <source>
        <dbReference type="EMBL" id="RRK31336.1"/>
    </source>
</evidence>
<sequence length="544" mass="60346">MIRNLCKTAVVSCKETVYTYNLFHMVKAFFPDAEIRQTVDEEQEPLVNLVLDGGSFFSIMPDLSVKTKDDGKDANPQESAMDGAGLPEDKEDSGVARSTGDSWLIGSTDDSSLTGSKGDWEADRQARKKWVTLQVYEFLAAYTGRQLAWGMLTGVRPVKLAMGRLEAGDDEEGIRAFLSREYRVSEEKAGLAAQIAVRERELLGRLDCQKGFSLYIGIPFCPSICTYCSFSSSPIGLWKNRIEDYLDALLREIRALGALGQGRKLDTVYIGGGTPVTLEGAQLDRLLSVIEETFADAAGGKGILEYTVEAGRPDSITEEKLKVLRRHGISRISVNPQTMQQKTLERIGRRHTAEDAAESFWLARELGFDNINMDLIAGLPGETACDMQDTLRQIEALGPDSLTVHSLAIKRAARMGQEQEMAKAGTAYAEISRMVRDSEKAAARMGLLPYYLYRQKNIAGNFENVGYAKADKAGIYNILIMEEKQTILAAGAGTTTKIVLPEKIRLDNGKETNLIRQENVKDVASYIRTIDEIIEHKQRLLEKW</sequence>
<dbReference type="NCBIfam" id="TIGR03994">
    <property type="entry name" value="rSAM_HemZ"/>
    <property type="match status" value="1"/>
</dbReference>
<comment type="caution">
    <text evidence="3">The sequence shown here is derived from an EMBL/GenBank/DDBJ whole genome shotgun (WGS) entry which is preliminary data.</text>
</comment>
<gene>
    <name evidence="3" type="primary">hemZ</name>
    <name evidence="3" type="ORF">EBB54_08155</name>
</gene>
<dbReference type="SMART" id="SM00729">
    <property type="entry name" value="Elp3"/>
    <property type="match status" value="1"/>
</dbReference>
<dbReference type="SFLD" id="SFLDG01082">
    <property type="entry name" value="B12-binding_domain_containing"/>
    <property type="match status" value="1"/>
</dbReference>
<dbReference type="SFLD" id="SFLDF00310">
    <property type="entry name" value="oxygen-independent_coproporphy"/>
    <property type="match status" value="1"/>
</dbReference>
<name>A0A3R8JLL6_9FIRM</name>
<proteinExistence type="predicted"/>
<dbReference type="EC" id="1.3.98.3" evidence="3"/>
<dbReference type="AlphaFoldDB" id="A0A3R8JLL6"/>
<dbReference type="PANTHER" id="PTHR13932">
    <property type="entry name" value="COPROPORPHYRINIGEN III OXIDASE"/>
    <property type="match status" value="1"/>
</dbReference>
<protein>
    <submittedName>
        <fullName evidence="3">Coproporphyrinogen dehydrogenase HemZ</fullName>
        <ecNumber evidence="3">1.3.98.3</ecNumber>
    </submittedName>
</protein>
<dbReference type="RefSeq" id="WP_125127025.1">
    <property type="nucleotide sequence ID" value="NZ_RHJS01000002.1"/>
</dbReference>
<accession>A0A3R8JLL6</accession>
<dbReference type="PANTHER" id="PTHR13932:SF1">
    <property type="entry name" value="OXYGEN-INDEPENDENT COPROPORPHYRINOGEN-III OXIDASE-LIKE PROTEIN HEMZ"/>
    <property type="match status" value="1"/>
</dbReference>
<dbReference type="SFLD" id="SFLDS00029">
    <property type="entry name" value="Radical_SAM"/>
    <property type="match status" value="1"/>
</dbReference>
<dbReference type="InterPro" id="IPR007197">
    <property type="entry name" value="rSAM"/>
</dbReference>
<dbReference type="GO" id="GO:0051539">
    <property type="term" value="F:4 iron, 4 sulfur cluster binding"/>
    <property type="evidence" value="ECO:0007669"/>
    <property type="project" value="TreeGrafter"/>
</dbReference>
<dbReference type="PROSITE" id="PS51918">
    <property type="entry name" value="RADICAL_SAM"/>
    <property type="match status" value="1"/>
</dbReference>
<dbReference type="InterPro" id="IPR034505">
    <property type="entry name" value="Coproporphyrinogen-III_oxidase"/>
</dbReference>
<keyword evidence="3" id="KW-0560">Oxidoreductase</keyword>
<feature type="region of interest" description="Disordered" evidence="1">
    <location>
        <begin position="67"/>
        <end position="119"/>
    </location>
</feature>
<dbReference type="Proteomes" id="UP000274920">
    <property type="component" value="Unassembled WGS sequence"/>
</dbReference>
<evidence type="ECO:0000259" key="2">
    <source>
        <dbReference type="PROSITE" id="PS51918"/>
    </source>
</evidence>
<dbReference type="GO" id="GO:0006779">
    <property type="term" value="P:porphyrin-containing compound biosynthetic process"/>
    <property type="evidence" value="ECO:0007669"/>
    <property type="project" value="TreeGrafter"/>
</dbReference>